<comment type="caution">
    <text evidence="2">The sequence shown here is derived from an EMBL/GenBank/DDBJ whole genome shotgun (WGS) entry which is preliminary data.</text>
</comment>
<protein>
    <recommendedName>
        <fullName evidence="4">Tetratricopeptide repeat protein</fullName>
    </recommendedName>
</protein>
<name>A0A3L6ZK97_9MICO</name>
<gene>
    <name evidence="2" type="ORF">D9V30_11410</name>
</gene>
<dbReference type="Proteomes" id="UP000275395">
    <property type="component" value="Unassembled WGS sequence"/>
</dbReference>
<evidence type="ECO:0000313" key="2">
    <source>
        <dbReference type="EMBL" id="RLP68105.1"/>
    </source>
</evidence>
<dbReference type="EMBL" id="RCUW01000011">
    <property type="protein sequence ID" value="RLP68105.1"/>
    <property type="molecule type" value="Genomic_DNA"/>
</dbReference>
<dbReference type="RefSeq" id="WP_087138441.1">
    <property type="nucleotide sequence ID" value="NZ_JBQDRQ010000106.1"/>
</dbReference>
<keyword evidence="1" id="KW-1133">Transmembrane helix</keyword>
<keyword evidence="1" id="KW-0812">Transmembrane</keyword>
<organism evidence="2 3">
    <name type="scientific">Mycetocola reblochoni</name>
    <dbReference type="NCBI Taxonomy" id="331618"/>
    <lineage>
        <taxon>Bacteria</taxon>
        <taxon>Bacillati</taxon>
        <taxon>Actinomycetota</taxon>
        <taxon>Actinomycetes</taxon>
        <taxon>Micrococcales</taxon>
        <taxon>Microbacteriaceae</taxon>
        <taxon>Mycetocola</taxon>
    </lineage>
</organism>
<proteinExistence type="predicted"/>
<evidence type="ECO:0000313" key="3">
    <source>
        <dbReference type="Proteomes" id="UP000275395"/>
    </source>
</evidence>
<reference evidence="2 3" key="1">
    <citation type="submission" date="2018-10" db="EMBL/GenBank/DDBJ databases">
        <authorList>
            <person name="Li J."/>
        </authorList>
    </citation>
    <scope>NUCLEOTIDE SEQUENCE [LARGE SCALE GENOMIC DNA]</scope>
    <source>
        <strain evidence="2 3">JCM 30549</strain>
    </source>
</reference>
<dbReference type="AlphaFoldDB" id="A0A3L6ZK97"/>
<sequence>MRAKVGAGVLAVLLLVYLVVAGQRAVMLIATGEPVAVAMGVALLVLPLVGVWALVREWRFGVQAERLGVRLEREGALPEEELPVRASGRVDRDAADGVFPRYRAAVDAPGADWRDWFRLALVYDAAGDRRRARAAVRRAIAEERSG</sequence>
<evidence type="ECO:0000256" key="1">
    <source>
        <dbReference type="SAM" id="Phobius"/>
    </source>
</evidence>
<keyword evidence="1" id="KW-0472">Membrane</keyword>
<evidence type="ECO:0008006" key="4">
    <source>
        <dbReference type="Google" id="ProtNLM"/>
    </source>
</evidence>
<accession>A0A3L6ZK97</accession>
<feature type="transmembrane region" description="Helical" evidence="1">
    <location>
        <begin position="37"/>
        <end position="55"/>
    </location>
</feature>